<keyword evidence="5" id="KW-0411">Iron-sulfur</keyword>
<dbReference type="PROSITE" id="PS51918">
    <property type="entry name" value="RADICAL_SAM"/>
    <property type="match status" value="1"/>
</dbReference>
<comment type="caution">
    <text evidence="8">The sequence shown here is derived from an EMBL/GenBank/DDBJ whole genome shotgun (WGS) entry which is preliminary data.</text>
</comment>
<evidence type="ECO:0000259" key="7">
    <source>
        <dbReference type="PROSITE" id="PS51918"/>
    </source>
</evidence>
<dbReference type="InterPro" id="IPR034530">
    <property type="entry name" value="HpnP-like"/>
</dbReference>
<evidence type="ECO:0000256" key="5">
    <source>
        <dbReference type="ARBA" id="ARBA00023014"/>
    </source>
</evidence>
<dbReference type="GO" id="GO:0005829">
    <property type="term" value="C:cytosol"/>
    <property type="evidence" value="ECO:0007669"/>
    <property type="project" value="TreeGrafter"/>
</dbReference>
<dbReference type="InterPro" id="IPR034466">
    <property type="entry name" value="Methyltransferase_Class_B"/>
</dbReference>
<dbReference type="GO" id="GO:0003824">
    <property type="term" value="F:catalytic activity"/>
    <property type="evidence" value="ECO:0007669"/>
    <property type="project" value="InterPro"/>
</dbReference>
<dbReference type="CDD" id="cd02068">
    <property type="entry name" value="radical_SAM_B12_BD"/>
    <property type="match status" value="1"/>
</dbReference>
<gene>
    <name evidence="8" type="ORF">ENV52_13020</name>
</gene>
<evidence type="ECO:0000256" key="1">
    <source>
        <dbReference type="ARBA" id="ARBA00001966"/>
    </source>
</evidence>
<reference evidence="8" key="1">
    <citation type="journal article" date="2020" name="mSystems">
        <title>Genome- and Community-Level Interaction Insights into Carbon Utilization and Element Cycling Functions of Hydrothermarchaeota in Hydrothermal Sediment.</title>
        <authorList>
            <person name="Zhou Z."/>
            <person name="Liu Y."/>
            <person name="Xu W."/>
            <person name="Pan J."/>
            <person name="Luo Z.H."/>
            <person name="Li M."/>
        </authorList>
    </citation>
    <scope>NUCLEOTIDE SEQUENCE [LARGE SCALE GENOMIC DNA]</scope>
    <source>
        <strain evidence="8">SpSt-767</strain>
    </source>
</reference>
<dbReference type="SUPFAM" id="SSF102114">
    <property type="entry name" value="Radical SAM enzymes"/>
    <property type="match status" value="1"/>
</dbReference>
<keyword evidence="3" id="KW-0479">Metal-binding</keyword>
<dbReference type="PROSITE" id="PS51332">
    <property type="entry name" value="B12_BINDING"/>
    <property type="match status" value="1"/>
</dbReference>
<dbReference type="InterPro" id="IPR058240">
    <property type="entry name" value="rSAM_sf"/>
</dbReference>
<dbReference type="AlphaFoldDB" id="A0A7V6DQR0"/>
<dbReference type="EMBL" id="DTGR01000203">
    <property type="protein sequence ID" value="HHS30608.1"/>
    <property type="molecule type" value="Genomic_DNA"/>
</dbReference>
<evidence type="ECO:0000256" key="4">
    <source>
        <dbReference type="ARBA" id="ARBA00023004"/>
    </source>
</evidence>
<keyword evidence="2" id="KW-0949">S-adenosyl-L-methionine</keyword>
<dbReference type="SFLD" id="SFLDG01123">
    <property type="entry name" value="methyltransferase_(Class_B)"/>
    <property type="match status" value="1"/>
</dbReference>
<organism evidence="8">
    <name type="scientific">Desulfobacca acetoxidans</name>
    <dbReference type="NCBI Taxonomy" id="60893"/>
    <lineage>
        <taxon>Bacteria</taxon>
        <taxon>Pseudomonadati</taxon>
        <taxon>Thermodesulfobacteriota</taxon>
        <taxon>Desulfobaccia</taxon>
        <taxon>Desulfobaccales</taxon>
        <taxon>Desulfobaccaceae</taxon>
        <taxon>Desulfobacca</taxon>
    </lineage>
</organism>
<dbReference type="InterPro" id="IPR051198">
    <property type="entry name" value="BchE-like"/>
</dbReference>
<evidence type="ECO:0000256" key="2">
    <source>
        <dbReference type="ARBA" id="ARBA00022691"/>
    </source>
</evidence>
<dbReference type="Pfam" id="PF02310">
    <property type="entry name" value="B12-binding"/>
    <property type="match status" value="1"/>
</dbReference>
<dbReference type="PANTHER" id="PTHR43409:SF3">
    <property type="entry name" value="HYPOTHETICAL METHYLTRANSFERASE"/>
    <property type="match status" value="1"/>
</dbReference>
<dbReference type="PANTHER" id="PTHR43409">
    <property type="entry name" value="ANAEROBIC MAGNESIUM-PROTOPORPHYRIN IX MONOMETHYL ESTER CYCLASE-RELATED"/>
    <property type="match status" value="1"/>
</dbReference>
<dbReference type="InterPro" id="IPR025274">
    <property type="entry name" value="DUF4070"/>
</dbReference>
<dbReference type="Gene3D" id="3.80.30.20">
    <property type="entry name" value="tm_1862 like domain"/>
    <property type="match status" value="1"/>
</dbReference>
<dbReference type="SFLD" id="SFLDF00303">
    <property type="entry name" value="hopanoid_C2-methyltransferase"/>
    <property type="match status" value="1"/>
</dbReference>
<feature type="domain" description="B12-binding" evidence="6">
    <location>
        <begin position="66"/>
        <end position="140"/>
    </location>
</feature>
<dbReference type="InterPro" id="IPR006158">
    <property type="entry name" value="Cobalamin-bd"/>
</dbReference>
<dbReference type="Gene3D" id="3.40.50.280">
    <property type="entry name" value="Cobalamin-binding domain"/>
    <property type="match status" value="1"/>
</dbReference>
<sequence>MRALLICPEFPLSFWSFQKSSRLRGNKTVNPPLGLITVAALLPPEWELRLVDQNTSSLTEKDWQWADLVLISAMYIQRDGLLALVQEAKRRGKTVVAGGPYPTSLPEAVVEAGCDFVVRGEGENTVPLLLEALRHGKTGIIESRAEKPDLTLSPIPRFDLLRLQDYSAFTIQTSRGCPFDCEFCDVVNLFGRRPRYKTPQQVIAELEALYRLGARGTVFICDDNFIGSKKHAQALLQELNPWLRSRGEPFRFLTQASVNLGQDLEMIGLMTAANFDKVFIGIESPDENVLQISHKFHNIKNPLIESLRNIQQHGLGVIGSFIIGLDGEKKGAGERICAFMQQTAIPVAMLGILQAAPHTKLWHRLEKEGRLRRDMGDDLGTFSAMNLEPDRPEADIMQEYVDAWDYLYEPSRYLARAYRCYLAMRPAPRPRAAGNLPPHRGVFGRGLTWGRIFTELKAFFQIIRWQGVRTPYRRQFWTQMIGMWRHNPTRFVEYIATCALGEDLFDMRRVVREKAMAIIKERQIGVAPGRALPGVVPGCEYGEAAQAPPTPGAGQD</sequence>
<proteinExistence type="predicted"/>
<dbReference type="InterPro" id="IPR023404">
    <property type="entry name" value="rSAM_horseshoe"/>
</dbReference>
<evidence type="ECO:0000313" key="8">
    <source>
        <dbReference type="EMBL" id="HHS30608.1"/>
    </source>
</evidence>
<dbReference type="GO" id="GO:0046872">
    <property type="term" value="F:metal ion binding"/>
    <property type="evidence" value="ECO:0007669"/>
    <property type="project" value="UniProtKB-KW"/>
</dbReference>
<evidence type="ECO:0000259" key="6">
    <source>
        <dbReference type="PROSITE" id="PS51332"/>
    </source>
</evidence>
<feature type="domain" description="Radical SAM core" evidence="7">
    <location>
        <begin position="163"/>
        <end position="388"/>
    </location>
</feature>
<dbReference type="SFLD" id="SFLDG01082">
    <property type="entry name" value="B12-binding_domain_containing"/>
    <property type="match status" value="1"/>
</dbReference>
<dbReference type="Pfam" id="PF04055">
    <property type="entry name" value="Radical_SAM"/>
    <property type="match status" value="1"/>
</dbReference>
<comment type="cofactor">
    <cofactor evidence="1">
        <name>[4Fe-4S] cluster</name>
        <dbReference type="ChEBI" id="CHEBI:49883"/>
    </cofactor>
</comment>
<accession>A0A7V6DQR0</accession>
<keyword evidence="4" id="KW-0408">Iron</keyword>
<dbReference type="GO" id="GO:0031419">
    <property type="term" value="F:cobalamin binding"/>
    <property type="evidence" value="ECO:0007669"/>
    <property type="project" value="InterPro"/>
</dbReference>
<dbReference type="InterPro" id="IPR006638">
    <property type="entry name" value="Elp3/MiaA/NifB-like_rSAM"/>
</dbReference>
<dbReference type="InterPro" id="IPR007197">
    <property type="entry name" value="rSAM"/>
</dbReference>
<dbReference type="SFLD" id="SFLDS00029">
    <property type="entry name" value="Radical_SAM"/>
    <property type="match status" value="1"/>
</dbReference>
<name>A0A7V6DQR0_9BACT</name>
<evidence type="ECO:0000256" key="3">
    <source>
        <dbReference type="ARBA" id="ARBA00022723"/>
    </source>
</evidence>
<dbReference type="SMART" id="SM00729">
    <property type="entry name" value="Elp3"/>
    <property type="match status" value="1"/>
</dbReference>
<dbReference type="GO" id="GO:0051536">
    <property type="term" value="F:iron-sulfur cluster binding"/>
    <property type="evidence" value="ECO:0007669"/>
    <property type="project" value="UniProtKB-KW"/>
</dbReference>
<dbReference type="Pfam" id="PF13282">
    <property type="entry name" value="DUF4070"/>
    <property type="match status" value="1"/>
</dbReference>
<protein>
    <submittedName>
        <fullName evidence="8">DUF4070 domain-containing protein</fullName>
    </submittedName>
</protein>